<keyword evidence="4" id="KW-1185">Reference proteome</keyword>
<dbReference type="EMBL" id="BTGD01000008">
    <property type="protein sequence ID" value="GMM56527.1"/>
    <property type="molecule type" value="Genomic_DNA"/>
</dbReference>
<dbReference type="Pfam" id="PF09724">
    <property type="entry name" value="Dcc1"/>
    <property type="match status" value="1"/>
</dbReference>
<evidence type="ECO:0000256" key="1">
    <source>
        <dbReference type="ARBA" id="ARBA00007017"/>
    </source>
</evidence>
<accession>A0AAV5S0R4</accession>
<evidence type="ECO:0000256" key="2">
    <source>
        <dbReference type="ARBA" id="ARBA00022705"/>
    </source>
</evidence>
<dbReference type="AlphaFoldDB" id="A0AAV5S0R4"/>
<comment type="similarity">
    <text evidence="1">Belongs to the DCC1 family.</text>
</comment>
<keyword evidence="2" id="KW-0235">DNA replication</keyword>
<proteinExistence type="inferred from homology"/>
<comment type="caution">
    <text evidence="3">The sequence shown here is derived from an EMBL/GenBank/DDBJ whole genome shotgun (WGS) entry which is preliminary data.</text>
</comment>
<dbReference type="PANTHER" id="PTHR13395:SF6">
    <property type="entry name" value="SISTER CHROMATID COHESION PROTEIN DCC1"/>
    <property type="match status" value="1"/>
</dbReference>
<sequence>MSVNLHSELGLAQSSGTYKLVELNDELLAELRDKESDSRLQFKSLDKEGSHVVLCSSDKTWVVRQKDHSNLSMLMREDVVDTERVLDPSACFGLPPPISDYTGYARTTYEYETIKTEGQLSLDNVPVYNGGPNFQAQEGDKPALTFEDLVNNSPTSRKEALDQWHRLAGCMVAGQACLLSATFLHKALHVTLMSVLAESMDLDAIALDGAYTAVSKDMDETFNPYSESVVETVLNRFGKVTSEPGQSPKLWSLNRTTLATWYGVFALKKYAAKTSVPVDEFMLQWKSTFPPFLTCDIDTNMLRGHFFHPQAEQLQYISRDALPGDAKERFRTLFKLQSSWDMQDLEPFIADLNTKHLKIDSFVMKYARRRKVGKNVIVTSRS</sequence>
<protein>
    <submittedName>
        <fullName evidence="3">Dcc1 protein</fullName>
    </submittedName>
</protein>
<reference evidence="3 4" key="1">
    <citation type="journal article" date="2023" name="Elife">
        <title>Identification of key yeast species and microbe-microbe interactions impacting larval growth of Drosophila in the wild.</title>
        <authorList>
            <person name="Mure A."/>
            <person name="Sugiura Y."/>
            <person name="Maeda R."/>
            <person name="Honda K."/>
            <person name="Sakurai N."/>
            <person name="Takahashi Y."/>
            <person name="Watada M."/>
            <person name="Katoh T."/>
            <person name="Gotoh A."/>
            <person name="Gotoh Y."/>
            <person name="Taniguchi I."/>
            <person name="Nakamura K."/>
            <person name="Hayashi T."/>
            <person name="Katayama T."/>
            <person name="Uemura T."/>
            <person name="Hattori Y."/>
        </authorList>
    </citation>
    <scope>NUCLEOTIDE SEQUENCE [LARGE SCALE GENOMIC DNA]</scope>
    <source>
        <strain evidence="3 4">KH-74</strain>
    </source>
</reference>
<dbReference type="GO" id="GO:0006260">
    <property type="term" value="P:DNA replication"/>
    <property type="evidence" value="ECO:0007669"/>
    <property type="project" value="UniProtKB-KW"/>
</dbReference>
<dbReference type="GO" id="GO:0031390">
    <property type="term" value="C:Ctf18 RFC-like complex"/>
    <property type="evidence" value="ECO:0007669"/>
    <property type="project" value="InterPro"/>
</dbReference>
<dbReference type="GO" id="GO:0000785">
    <property type="term" value="C:chromatin"/>
    <property type="evidence" value="ECO:0007669"/>
    <property type="project" value="TreeGrafter"/>
</dbReference>
<dbReference type="GO" id="GO:0034088">
    <property type="term" value="P:maintenance of mitotic sister chromatid cohesion"/>
    <property type="evidence" value="ECO:0007669"/>
    <property type="project" value="TreeGrafter"/>
</dbReference>
<name>A0AAV5S0R4_MAUHU</name>
<dbReference type="PANTHER" id="PTHR13395">
    <property type="entry name" value="SISTER CHROMATID COHESION PROTEIN DCC1-RELATED"/>
    <property type="match status" value="1"/>
</dbReference>
<dbReference type="Proteomes" id="UP001377567">
    <property type="component" value="Unassembled WGS sequence"/>
</dbReference>
<dbReference type="InterPro" id="IPR019128">
    <property type="entry name" value="Dcc1"/>
</dbReference>
<evidence type="ECO:0000313" key="4">
    <source>
        <dbReference type="Proteomes" id="UP001377567"/>
    </source>
</evidence>
<organism evidence="3 4">
    <name type="scientific">Maudiozyma humilis</name>
    <name type="common">Sour dough yeast</name>
    <name type="synonym">Kazachstania humilis</name>
    <dbReference type="NCBI Taxonomy" id="51915"/>
    <lineage>
        <taxon>Eukaryota</taxon>
        <taxon>Fungi</taxon>
        <taxon>Dikarya</taxon>
        <taxon>Ascomycota</taxon>
        <taxon>Saccharomycotina</taxon>
        <taxon>Saccharomycetes</taxon>
        <taxon>Saccharomycetales</taxon>
        <taxon>Saccharomycetaceae</taxon>
        <taxon>Maudiozyma</taxon>
    </lineage>
</organism>
<gene>
    <name evidence="3" type="ORF">DAKH74_031430</name>
</gene>
<evidence type="ECO:0000313" key="3">
    <source>
        <dbReference type="EMBL" id="GMM56527.1"/>
    </source>
</evidence>
<dbReference type="GO" id="GO:0000775">
    <property type="term" value="C:chromosome, centromeric region"/>
    <property type="evidence" value="ECO:0007669"/>
    <property type="project" value="TreeGrafter"/>
</dbReference>